<protein>
    <submittedName>
        <fullName evidence="1">Zinc finger, CCHC-type</fullName>
    </submittedName>
</protein>
<reference evidence="1 2" key="1">
    <citation type="journal article" date="2018" name="Mol. Plant">
        <title>The genome of Artemisia annua provides insight into the evolution of Asteraceae family and artemisinin biosynthesis.</title>
        <authorList>
            <person name="Shen Q."/>
            <person name="Zhang L."/>
            <person name="Liao Z."/>
            <person name="Wang S."/>
            <person name="Yan T."/>
            <person name="Shi P."/>
            <person name="Liu M."/>
            <person name="Fu X."/>
            <person name="Pan Q."/>
            <person name="Wang Y."/>
            <person name="Lv Z."/>
            <person name="Lu X."/>
            <person name="Zhang F."/>
            <person name="Jiang W."/>
            <person name="Ma Y."/>
            <person name="Chen M."/>
            <person name="Hao X."/>
            <person name="Li L."/>
            <person name="Tang Y."/>
            <person name="Lv G."/>
            <person name="Zhou Y."/>
            <person name="Sun X."/>
            <person name="Brodelius P.E."/>
            <person name="Rose J.K.C."/>
            <person name="Tang K."/>
        </authorList>
    </citation>
    <scope>NUCLEOTIDE SEQUENCE [LARGE SCALE GENOMIC DNA]</scope>
    <source>
        <strain evidence="2">cv. Huhao1</strain>
        <tissue evidence="1">Leaf</tissue>
    </source>
</reference>
<dbReference type="EMBL" id="PKPP01002300">
    <property type="protein sequence ID" value="PWA76217.1"/>
    <property type="molecule type" value="Genomic_DNA"/>
</dbReference>
<evidence type="ECO:0000313" key="1">
    <source>
        <dbReference type="EMBL" id="PWA76217.1"/>
    </source>
</evidence>
<name>A0A2U1NRW2_ARTAN</name>
<dbReference type="OrthoDB" id="1736387at2759"/>
<keyword evidence="2" id="KW-1185">Reference proteome</keyword>
<accession>A0A2U1NRW2</accession>
<comment type="caution">
    <text evidence="1">The sequence shown here is derived from an EMBL/GenBank/DDBJ whole genome shotgun (WGS) entry which is preliminary data.</text>
</comment>
<organism evidence="1 2">
    <name type="scientific">Artemisia annua</name>
    <name type="common">Sweet wormwood</name>
    <dbReference type="NCBI Taxonomy" id="35608"/>
    <lineage>
        <taxon>Eukaryota</taxon>
        <taxon>Viridiplantae</taxon>
        <taxon>Streptophyta</taxon>
        <taxon>Embryophyta</taxon>
        <taxon>Tracheophyta</taxon>
        <taxon>Spermatophyta</taxon>
        <taxon>Magnoliopsida</taxon>
        <taxon>eudicotyledons</taxon>
        <taxon>Gunneridae</taxon>
        <taxon>Pentapetalae</taxon>
        <taxon>asterids</taxon>
        <taxon>campanulids</taxon>
        <taxon>Asterales</taxon>
        <taxon>Asteraceae</taxon>
        <taxon>Asteroideae</taxon>
        <taxon>Anthemideae</taxon>
        <taxon>Artemisiinae</taxon>
        <taxon>Artemisia</taxon>
    </lineage>
</organism>
<dbReference type="AlphaFoldDB" id="A0A2U1NRW2"/>
<gene>
    <name evidence="1" type="ORF">CTI12_AA236630</name>
</gene>
<sequence length="105" mass="11684">MAGDGSNKNKNEVTKDSGTSITFQYPVLNSMNYTICAVKIKALFNVHGIWEAVEPTTDAEVDQKKNNMAIAMLYQEIPEKYGFANCKPYFGRRNLGRIKGSTRGS</sequence>
<dbReference type="Proteomes" id="UP000245207">
    <property type="component" value="Unassembled WGS sequence"/>
</dbReference>
<evidence type="ECO:0000313" key="2">
    <source>
        <dbReference type="Proteomes" id="UP000245207"/>
    </source>
</evidence>
<proteinExistence type="predicted"/>